<protein>
    <recommendedName>
        <fullName evidence="3">HTH OST-type domain-containing protein</fullName>
    </recommendedName>
</protein>
<organism evidence="1 2">
    <name type="scientific">Xanthomonas codiaei</name>
    <dbReference type="NCBI Taxonomy" id="56463"/>
    <lineage>
        <taxon>Bacteria</taxon>
        <taxon>Pseudomonadati</taxon>
        <taxon>Pseudomonadota</taxon>
        <taxon>Gammaproteobacteria</taxon>
        <taxon>Lysobacterales</taxon>
        <taxon>Lysobacteraceae</taxon>
        <taxon>Xanthomonas</taxon>
    </lineage>
</organism>
<proteinExistence type="predicted"/>
<accession>A0ABW9MLY6</accession>
<sequence>MNTTEIQAGKILTRLLQSGPEKAARLKQRLIAEYSLAGLGRFDEKAMGYKKFKDFLERSQGGLTAISTAEGGDIIVSLNPKAVVEPSTPIQQRKSVVIRSDVWQAFLNQDAARKRFLNKDSFDVVHFKTDGENFLAPDPSKFIEILPLSKDILKKWMLEFLRDTRLAEDHRLILDEMLNNAEYSSALNLTFTQALGENAPQWKSFRIERVYREISQWSAANGIDAAHLLVQQKQWTTDSPEEKISHIREHIFKLLEITSDADLEKIVLPILVATSLIRTRT</sequence>
<dbReference type="Proteomes" id="UP001637990">
    <property type="component" value="Unassembled WGS sequence"/>
</dbReference>
<dbReference type="RefSeq" id="WP_146091788.1">
    <property type="nucleotide sequence ID" value="NZ_JBJGBS010000021.1"/>
</dbReference>
<name>A0ABW9MLY6_9XANT</name>
<evidence type="ECO:0000313" key="2">
    <source>
        <dbReference type="Proteomes" id="UP001637990"/>
    </source>
</evidence>
<comment type="caution">
    <text evidence="1">The sequence shown here is derived from an EMBL/GenBank/DDBJ whole genome shotgun (WGS) entry which is preliminary data.</text>
</comment>
<evidence type="ECO:0008006" key="3">
    <source>
        <dbReference type="Google" id="ProtNLM"/>
    </source>
</evidence>
<gene>
    <name evidence="1" type="ORF">ACI6Q5_07340</name>
</gene>
<keyword evidence="2" id="KW-1185">Reference proteome</keyword>
<evidence type="ECO:0000313" key="1">
    <source>
        <dbReference type="EMBL" id="MFO3704792.1"/>
    </source>
</evidence>
<dbReference type="EMBL" id="JBJGBS010000021">
    <property type="protein sequence ID" value="MFO3704792.1"/>
    <property type="molecule type" value="Genomic_DNA"/>
</dbReference>
<reference evidence="1 2" key="1">
    <citation type="submission" date="2024-11" db="EMBL/GenBank/DDBJ databases">
        <title>Genome sequencing of Xanthomonas codiaei.</title>
        <authorList>
            <person name="Studholme D.J."/>
        </authorList>
    </citation>
    <scope>NUCLEOTIDE SEQUENCE [LARGE SCALE GENOMIC DNA]</scope>
    <source>
        <strain evidence="1 2">NCPPB 4350</strain>
    </source>
</reference>